<evidence type="ECO:0000259" key="1">
    <source>
        <dbReference type="Pfam" id="PF13302"/>
    </source>
</evidence>
<dbReference type="InterPro" id="IPR000182">
    <property type="entry name" value="GNAT_dom"/>
</dbReference>
<dbReference type="SUPFAM" id="SSF55729">
    <property type="entry name" value="Acyl-CoA N-acyltransferases (Nat)"/>
    <property type="match status" value="1"/>
</dbReference>
<accession>A0ABP7SK63</accession>
<dbReference type="InterPro" id="IPR016181">
    <property type="entry name" value="Acyl_CoA_acyltransferase"/>
</dbReference>
<protein>
    <recommendedName>
        <fullName evidence="1">N-acetyltransferase domain-containing protein</fullName>
    </recommendedName>
</protein>
<keyword evidence="3" id="KW-1185">Reference proteome</keyword>
<name>A0ABP7SK63_9BURK</name>
<proteinExistence type="predicted"/>
<dbReference type="Pfam" id="PF13302">
    <property type="entry name" value="Acetyltransf_3"/>
    <property type="match status" value="1"/>
</dbReference>
<dbReference type="Proteomes" id="UP001501353">
    <property type="component" value="Unassembled WGS sequence"/>
</dbReference>
<dbReference type="EMBL" id="BAAAZE010000002">
    <property type="protein sequence ID" value="GAA4012801.1"/>
    <property type="molecule type" value="Genomic_DNA"/>
</dbReference>
<organism evidence="2 3">
    <name type="scientific">Actimicrobium antarcticum</name>
    <dbReference type="NCBI Taxonomy" id="1051899"/>
    <lineage>
        <taxon>Bacteria</taxon>
        <taxon>Pseudomonadati</taxon>
        <taxon>Pseudomonadota</taxon>
        <taxon>Betaproteobacteria</taxon>
        <taxon>Burkholderiales</taxon>
        <taxon>Oxalobacteraceae</taxon>
        <taxon>Actimicrobium</taxon>
    </lineage>
</organism>
<evidence type="ECO:0000313" key="2">
    <source>
        <dbReference type="EMBL" id="GAA4012801.1"/>
    </source>
</evidence>
<dbReference type="Gene3D" id="3.40.630.30">
    <property type="match status" value="1"/>
</dbReference>
<gene>
    <name evidence="2" type="ORF">GCM10022212_03280</name>
</gene>
<comment type="caution">
    <text evidence="2">The sequence shown here is derived from an EMBL/GenBank/DDBJ whole genome shotgun (WGS) entry which is preliminary data.</text>
</comment>
<reference evidence="3" key="1">
    <citation type="journal article" date="2019" name="Int. J. Syst. Evol. Microbiol.">
        <title>The Global Catalogue of Microorganisms (GCM) 10K type strain sequencing project: providing services to taxonomists for standard genome sequencing and annotation.</title>
        <authorList>
            <consortium name="The Broad Institute Genomics Platform"/>
            <consortium name="The Broad Institute Genome Sequencing Center for Infectious Disease"/>
            <person name="Wu L."/>
            <person name="Ma J."/>
        </authorList>
    </citation>
    <scope>NUCLEOTIDE SEQUENCE [LARGE SCALE GENOMIC DNA]</scope>
    <source>
        <strain evidence="3">JCM 16673</strain>
    </source>
</reference>
<feature type="domain" description="N-acetyltransferase" evidence="1">
    <location>
        <begin position="17"/>
        <end position="148"/>
    </location>
</feature>
<evidence type="ECO:0000313" key="3">
    <source>
        <dbReference type="Proteomes" id="UP001501353"/>
    </source>
</evidence>
<sequence>MNSIQIRKVGRIHGRSLILRNACVTDAKFILKLRMDENKSRHISKISGELISQQNWLEEYEKSNSEAYFIIENLYGIPLGTVRLYDARGDSFCWGSWILKDGVPVNAAIESALMVYSYALHSLGFVNAHFQVHKSNAHVCRFHERFGAIRVSEDKIQYEYTISNLAINLSMEKYLRYLPNGIVIEDMTK</sequence>